<organism evidence="2 3">
    <name type="scientific">Candidatus Viridilinea halotolerans</name>
    <dbReference type="NCBI Taxonomy" id="2491704"/>
    <lineage>
        <taxon>Bacteria</taxon>
        <taxon>Bacillati</taxon>
        <taxon>Chloroflexota</taxon>
        <taxon>Chloroflexia</taxon>
        <taxon>Chloroflexales</taxon>
        <taxon>Chloroflexineae</taxon>
        <taxon>Oscillochloridaceae</taxon>
        <taxon>Candidatus Viridilinea</taxon>
    </lineage>
</organism>
<gene>
    <name evidence="2" type="ORF">EI684_04725</name>
</gene>
<dbReference type="Proteomes" id="UP000280307">
    <property type="component" value="Unassembled WGS sequence"/>
</dbReference>
<reference evidence="2 3" key="1">
    <citation type="submission" date="2018-12" db="EMBL/GenBank/DDBJ databases">
        <title>Genome Sequence of Candidatus Viridilinea halotolerans isolated from saline sulfide-rich spring.</title>
        <authorList>
            <person name="Grouzdev D.S."/>
            <person name="Burganskaya E.I."/>
            <person name="Krutkina M.S."/>
            <person name="Sukhacheva M.V."/>
            <person name="Gorlenko V.M."/>
        </authorList>
    </citation>
    <scope>NUCLEOTIDE SEQUENCE [LARGE SCALE GENOMIC DNA]</scope>
    <source>
        <strain evidence="2">Chok-6</strain>
    </source>
</reference>
<comment type="caution">
    <text evidence="2">The sequence shown here is derived from an EMBL/GenBank/DDBJ whole genome shotgun (WGS) entry which is preliminary data.</text>
</comment>
<dbReference type="EMBL" id="RSAS01000193">
    <property type="protein sequence ID" value="RRR75396.1"/>
    <property type="molecule type" value="Genomic_DNA"/>
</dbReference>
<protein>
    <submittedName>
        <fullName evidence="2">Uncharacterized protein</fullName>
    </submittedName>
</protein>
<evidence type="ECO:0000313" key="2">
    <source>
        <dbReference type="EMBL" id="RRR75396.1"/>
    </source>
</evidence>
<evidence type="ECO:0000256" key="1">
    <source>
        <dbReference type="SAM" id="MobiDB-lite"/>
    </source>
</evidence>
<feature type="non-terminal residue" evidence="2">
    <location>
        <position position="65"/>
    </location>
</feature>
<feature type="compositionally biased region" description="Gly residues" evidence="1">
    <location>
        <begin position="40"/>
        <end position="49"/>
    </location>
</feature>
<dbReference type="AlphaFoldDB" id="A0A426U5Z0"/>
<feature type="region of interest" description="Disordered" evidence="1">
    <location>
        <begin position="1"/>
        <end position="65"/>
    </location>
</feature>
<evidence type="ECO:0000313" key="3">
    <source>
        <dbReference type="Proteomes" id="UP000280307"/>
    </source>
</evidence>
<feature type="compositionally biased region" description="Basic and acidic residues" evidence="1">
    <location>
        <begin position="12"/>
        <end position="24"/>
    </location>
</feature>
<sequence length="65" mass="6505">MGPKRAPSNGEAKTRGRGDAETRGHGGSAPKEFLALVGARGRGGAGARGHGPQRVSPVLGRASQC</sequence>
<proteinExistence type="predicted"/>
<accession>A0A426U5Z0</accession>
<name>A0A426U5Z0_9CHLR</name>